<dbReference type="CDD" id="cd08545">
    <property type="entry name" value="YcnI_like"/>
    <property type="match status" value="1"/>
</dbReference>
<feature type="chain" id="PRO_5012462858" evidence="2">
    <location>
        <begin position="21"/>
        <end position="175"/>
    </location>
</feature>
<feature type="signal peptide" evidence="2">
    <location>
        <begin position="1"/>
        <end position="20"/>
    </location>
</feature>
<reference evidence="4 5" key="1">
    <citation type="submission" date="2017-04" db="EMBL/GenBank/DDBJ databases">
        <authorList>
            <person name="Afonso C.L."/>
            <person name="Miller P.J."/>
            <person name="Scott M.A."/>
            <person name="Spackman E."/>
            <person name="Goraichik I."/>
            <person name="Dimitrov K.M."/>
            <person name="Suarez D.L."/>
            <person name="Swayne D.E."/>
        </authorList>
    </citation>
    <scope>NUCLEOTIDE SEQUENCE [LARGE SCALE GENOMIC DNA]</scope>
    <source>
        <strain evidence="4 5">B5P</strain>
    </source>
</reference>
<organism evidence="4 5">
    <name type="scientific">Mesorhizobium australicum</name>
    <dbReference type="NCBI Taxonomy" id="536018"/>
    <lineage>
        <taxon>Bacteria</taxon>
        <taxon>Pseudomonadati</taxon>
        <taxon>Pseudomonadota</taxon>
        <taxon>Alphaproteobacteria</taxon>
        <taxon>Hyphomicrobiales</taxon>
        <taxon>Phyllobacteriaceae</taxon>
        <taxon>Mesorhizobium</taxon>
    </lineage>
</organism>
<sequence length="175" mass="18872">MFRKLMFAAAAVAITSPAFAHATLEKGEAALGSTYKAVFRVPHGCEGKPTITVRVQIPEGVIAVKPMPKAGWKLEKVRGAYAKSYDYHGTPMTEGVKEVIWSGGSLPDDEYDEFILRGSLAGDFKVGEMLYFPIIQECPDGAAERWIETPTAGQSSDDLESPAPGIKILEKTGGH</sequence>
<keyword evidence="2" id="KW-0732">Signal</keyword>
<accession>A0A1X7NHL1</accession>
<evidence type="ECO:0000256" key="2">
    <source>
        <dbReference type="SAM" id="SignalP"/>
    </source>
</evidence>
<proteinExistence type="predicted"/>
<keyword evidence="5" id="KW-1185">Reference proteome</keyword>
<evidence type="ECO:0000259" key="3">
    <source>
        <dbReference type="Pfam" id="PF07987"/>
    </source>
</evidence>
<dbReference type="OrthoDB" id="9796962at2"/>
<dbReference type="AlphaFoldDB" id="A0A1X7NHL1"/>
<dbReference type="InterPro" id="IPR038507">
    <property type="entry name" value="YcnI-like_sf"/>
</dbReference>
<evidence type="ECO:0000313" key="4">
    <source>
        <dbReference type="EMBL" id="SMH36579.1"/>
    </source>
</evidence>
<dbReference type="EMBL" id="FXBL01000004">
    <property type="protein sequence ID" value="SMH36579.1"/>
    <property type="molecule type" value="Genomic_DNA"/>
</dbReference>
<dbReference type="Proteomes" id="UP000193083">
    <property type="component" value="Unassembled WGS sequence"/>
</dbReference>
<protein>
    <submittedName>
        <fullName evidence="4">Uncharacterized protein YcnI</fullName>
    </submittedName>
</protein>
<feature type="domain" description="YncI copper-binding" evidence="3">
    <location>
        <begin position="21"/>
        <end position="168"/>
    </location>
</feature>
<dbReference type="RefSeq" id="WP_085463846.1">
    <property type="nucleotide sequence ID" value="NZ_FXBL01000004.1"/>
</dbReference>
<feature type="region of interest" description="Disordered" evidence="1">
    <location>
        <begin position="151"/>
        <end position="175"/>
    </location>
</feature>
<evidence type="ECO:0000256" key="1">
    <source>
        <dbReference type="SAM" id="MobiDB-lite"/>
    </source>
</evidence>
<dbReference type="InterPro" id="IPR012533">
    <property type="entry name" value="YcnI-copper_dom"/>
</dbReference>
<name>A0A1X7NHL1_9HYPH</name>
<evidence type="ECO:0000313" key="5">
    <source>
        <dbReference type="Proteomes" id="UP000193083"/>
    </source>
</evidence>
<dbReference type="Gene3D" id="2.60.40.2230">
    <property type="entry name" value="Uncharacterised protein YcnI-like PF07987, DUF1775"/>
    <property type="match status" value="1"/>
</dbReference>
<gene>
    <name evidence="4" type="ORF">SAMN02982922_1791</name>
</gene>
<dbReference type="Pfam" id="PF07987">
    <property type="entry name" value="DUF1775"/>
    <property type="match status" value="1"/>
</dbReference>